<evidence type="ECO:0000313" key="3">
    <source>
        <dbReference type="Proteomes" id="UP001165121"/>
    </source>
</evidence>
<dbReference type="PROSITE" id="PS50878">
    <property type="entry name" value="RT_POL"/>
    <property type="match status" value="1"/>
</dbReference>
<dbReference type="PANTHER" id="PTHR33064:SF37">
    <property type="entry name" value="RIBONUCLEASE H"/>
    <property type="match status" value="1"/>
</dbReference>
<proteinExistence type="predicted"/>
<dbReference type="InterPro" id="IPR043128">
    <property type="entry name" value="Rev_trsase/Diguanyl_cyclase"/>
</dbReference>
<dbReference type="InterPro" id="IPR051320">
    <property type="entry name" value="Viral_Replic_Matur_Polypro"/>
</dbReference>
<dbReference type="SUPFAM" id="SSF56672">
    <property type="entry name" value="DNA/RNA polymerases"/>
    <property type="match status" value="1"/>
</dbReference>
<keyword evidence="3" id="KW-1185">Reference proteome</keyword>
<dbReference type="InterPro" id="IPR043502">
    <property type="entry name" value="DNA/RNA_pol_sf"/>
</dbReference>
<dbReference type="AlphaFoldDB" id="A0A9W6TNL9"/>
<dbReference type="InterPro" id="IPR000477">
    <property type="entry name" value="RT_dom"/>
</dbReference>
<accession>A0A9W6TNL9</accession>
<comment type="caution">
    <text evidence="2">The sequence shown here is derived from an EMBL/GenBank/DDBJ whole genome shotgun (WGS) entry which is preliminary data.</text>
</comment>
<name>A0A9W6TNL9_9STRA</name>
<dbReference type="PANTHER" id="PTHR33064">
    <property type="entry name" value="POL PROTEIN"/>
    <property type="match status" value="1"/>
</dbReference>
<feature type="domain" description="Reverse transcriptase" evidence="1">
    <location>
        <begin position="1"/>
        <end position="91"/>
    </location>
</feature>
<dbReference type="Proteomes" id="UP001165121">
    <property type="component" value="Unassembled WGS sequence"/>
</dbReference>
<sequence>MTHRKVYTPRRVPQGCTDAALFFQSMIQKCLEELLNKHLLVWIDDLLLLARDISTYLSKLEKLFELLDLFGFKLSAKKSSLFKSEMGGAAS</sequence>
<protein>
    <submittedName>
        <fullName evidence="2">Unnamed protein product</fullName>
    </submittedName>
</protein>
<dbReference type="EMBL" id="BSXT01000056">
    <property type="protein sequence ID" value="GMF16193.1"/>
    <property type="molecule type" value="Genomic_DNA"/>
</dbReference>
<dbReference type="Pfam" id="PF00078">
    <property type="entry name" value="RVT_1"/>
    <property type="match status" value="1"/>
</dbReference>
<dbReference type="Gene3D" id="3.30.70.270">
    <property type="match status" value="1"/>
</dbReference>
<evidence type="ECO:0000313" key="2">
    <source>
        <dbReference type="EMBL" id="GMF16193.1"/>
    </source>
</evidence>
<gene>
    <name evidence="2" type="ORF">Pfra01_000071500</name>
</gene>
<evidence type="ECO:0000259" key="1">
    <source>
        <dbReference type="PROSITE" id="PS50878"/>
    </source>
</evidence>
<organism evidence="2 3">
    <name type="scientific">Phytophthora fragariaefolia</name>
    <dbReference type="NCBI Taxonomy" id="1490495"/>
    <lineage>
        <taxon>Eukaryota</taxon>
        <taxon>Sar</taxon>
        <taxon>Stramenopiles</taxon>
        <taxon>Oomycota</taxon>
        <taxon>Peronosporomycetes</taxon>
        <taxon>Peronosporales</taxon>
        <taxon>Peronosporaceae</taxon>
        <taxon>Phytophthora</taxon>
    </lineage>
</organism>
<reference evidence="2" key="1">
    <citation type="submission" date="2023-04" db="EMBL/GenBank/DDBJ databases">
        <title>Phytophthora fragariaefolia NBRC 109709.</title>
        <authorList>
            <person name="Ichikawa N."/>
            <person name="Sato H."/>
            <person name="Tonouchi N."/>
        </authorList>
    </citation>
    <scope>NUCLEOTIDE SEQUENCE</scope>
    <source>
        <strain evidence="2">NBRC 109709</strain>
    </source>
</reference>